<dbReference type="EMBL" id="AMRG01000003">
    <property type="protein sequence ID" value="EKE85195.1"/>
    <property type="molecule type" value="Genomic_DNA"/>
</dbReference>
<evidence type="ECO:0000313" key="2">
    <source>
        <dbReference type="Proteomes" id="UP000014115"/>
    </source>
</evidence>
<dbReference type="SUPFAM" id="SSF69304">
    <property type="entry name" value="Tricorn protease N-terminal domain"/>
    <property type="match status" value="1"/>
</dbReference>
<proteinExistence type="predicted"/>
<accession>K2L621</accession>
<comment type="caution">
    <text evidence="1">The sequence shown here is derived from an EMBL/GenBank/DDBJ whole genome shotgun (WGS) entry which is preliminary data.</text>
</comment>
<reference evidence="1 2" key="1">
    <citation type="journal article" date="2012" name="J. Bacteriol.">
        <title>Genome Sequence of Idiomarina xiamenensis Type Strain 10-D-4.</title>
        <authorList>
            <person name="Lai Q."/>
            <person name="Wang L."/>
            <person name="Wang W."/>
            <person name="Shao Z."/>
        </authorList>
    </citation>
    <scope>NUCLEOTIDE SEQUENCE [LARGE SCALE GENOMIC DNA]</scope>
    <source>
        <strain evidence="1 2">10-D-4</strain>
    </source>
</reference>
<evidence type="ECO:0000313" key="1">
    <source>
        <dbReference type="EMBL" id="EKE85195.1"/>
    </source>
</evidence>
<dbReference type="Proteomes" id="UP000014115">
    <property type="component" value="Unassembled WGS sequence"/>
</dbReference>
<dbReference type="InterPro" id="IPR015943">
    <property type="entry name" value="WD40/YVTN_repeat-like_dom_sf"/>
</dbReference>
<keyword evidence="2" id="KW-1185">Reference proteome</keyword>
<dbReference type="eggNOG" id="COG0823">
    <property type="taxonomic scope" value="Bacteria"/>
</dbReference>
<dbReference type="STRING" id="740709.A10D4_02585"/>
<dbReference type="RefSeq" id="WP_008487542.1">
    <property type="nucleotide sequence ID" value="NZ_AMRG01000003.1"/>
</dbReference>
<gene>
    <name evidence="1" type="ORF">A10D4_02585</name>
</gene>
<protein>
    <submittedName>
        <fullName evidence="1">Uncharacterized protein</fullName>
    </submittedName>
</protein>
<sequence length="421" mass="48189">MSSSFSGFERSLAKLLARFPALKRLAKVAYSRLMFLKNKKNYTVQAVGKLTSYSVQQNGSFFGYYDKSPENSKGLVLSHITGRSTTKLPSASDSIDLVVFDGNNQLIVSLPVNAYNWQQGCRAQWLDDDIFIFNDFDAKLQGYVARAYSLEAKDEVRRFEYPVQDAFRKDYFISLNYERLMQLRPDYGYRNHLQTRESPLPSLEQDGLWKVDFHSGKSRLLVSLADACQIKPVDEFNGAVHKFNHVMISPSGEQFIVMHRYLIGKRRIDRLLLADANTGELSLLSDYGMVSHCFWADTSTILGYMRGPGNKDGYWLIDVESAEFTPFKHDVLSAFGDGHPHVAGDWFVTDTYPDKARMQHLMLCNWRSGEVRHLGEFFHGFEYAGETRCDLHPRLSVDGKAVFFDSVYTGQRQLYKLELPE</sequence>
<dbReference type="PATRIC" id="fig|740709.3.peg.520"/>
<dbReference type="AlphaFoldDB" id="K2L621"/>
<organism evidence="1 2">
    <name type="scientific">Idiomarina xiamenensis 10-D-4</name>
    <dbReference type="NCBI Taxonomy" id="740709"/>
    <lineage>
        <taxon>Bacteria</taxon>
        <taxon>Pseudomonadati</taxon>
        <taxon>Pseudomonadota</taxon>
        <taxon>Gammaproteobacteria</taxon>
        <taxon>Alteromonadales</taxon>
        <taxon>Idiomarinaceae</taxon>
        <taxon>Idiomarina</taxon>
    </lineage>
</organism>
<name>K2L621_9GAMM</name>
<dbReference type="Gene3D" id="2.130.10.10">
    <property type="entry name" value="YVTN repeat-like/Quinoprotein amine dehydrogenase"/>
    <property type="match status" value="1"/>
</dbReference>